<reference evidence="2 3" key="1">
    <citation type="submission" date="2019-01" db="EMBL/GenBank/DDBJ databases">
        <authorList>
            <person name="Ferrante I. M."/>
        </authorList>
    </citation>
    <scope>NUCLEOTIDE SEQUENCE [LARGE SCALE GENOMIC DNA]</scope>
    <source>
        <strain evidence="2 3">B856</strain>
    </source>
</reference>
<organism evidence="2 3">
    <name type="scientific">Pseudo-nitzschia multistriata</name>
    <dbReference type="NCBI Taxonomy" id="183589"/>
    <lineage>
        <taxon>Eukaryota</taxon>
        <taxon>Sar</taxon>
        <taxon>Stramenopiles</taxon>
        <taxon>Ochrophyta</taxon>
        <taxon>Bacillariophyta</taxon>
        <taxon>Bacillariophyceae</taxon>
        <taxon>Bacillariophycidae</taxon>
        <taxon>Bacillariales</taxon>
        <taxon>Bacillariaceae</taxon>
        <taxon>Pseudo-nitzschia</taxon>
    </lineage>
</organism>
<accession>A0A448YWB2</accession>
<evidence type="ECO:0000313" key="3">
    <source>
        <dbReference type="Proteomes" id="UP000291116"/>
    </source>
</evidence>
<evidence type="ECO:0000256" key="1">
    <source>
        <dbReference type="SAM" id="MobiDB-lite"/>
    </source>
</evidence>
<feature type="compositionally biased region" description="Polar residues" evidence="1">
    <location>
        <begin position="105"/>
        <end position="167"/>
    </location>
</feature>
<feature type="region of interest" description="Disordered" evidence="1">
    <location>
        <begin position="1"/>
        <end position="30"/>
    </location>
</feature>
<gene>
    <name evidence="2" type="ORF">PSNMU_V1.4_AUG-EV-PASAV3_0007670</name>
</gene>
<dbReference type="OrthoDB" id="55867at2759"/>
<name>A0A448YWB2_9STRA</name>
<dbReference type="EMBL" id="CAACVS010000018">
    <property type="protein sequence ID" value="VEU34074.1"/>
    <property type="molecule type" value="Genomic_DNA"/>
</dbReference>
<feature type="region of interest" description="Disordered" evidence="1">
    <location>
        <begin position="77"/>
        <end position="182"/>
    </location>
</feature>
<proteinExistence type="predicted"/>
<feature type="compositionally biased region" description="Basic and acidic residues" evidence="1">
    <location>
        <begin position="451"/>
        <end position="466"/>
    </location>
</feature>
<keyword evidence="3" id="KW-1185">Reference proteome</keyword>
<dbReference type="Proteomes" id="UP000291116">
    <property type="component" value="Unassembled WGS sequence"/>
</dbReference>
<feature type="compositionally biased region" description="Polar residues" evidence="1">
    <location>
        <begin position="87"/>
        <end position="97"/>
    </location>
</feature>
<feature type="region of interest" description="Disordered" evidence="1">
    <location>
        <begin position="435"/>
        <end position="500"/>
    </location>
</feature>
<dbReference type="AlphaFoldDB" id="A0A448YWB2"/>
<sequence>MNGRNCDTFPSQRQKTSIPSNGGSSNYRHGNMDRRFLVSQPLYVPQPCYSNRQYVPLSYYCPPIYAGYDRHGDFPPLATTGTTTVTNARQNQPIWNPTNPPTSPLKRSSSKGTSILSTRAKNSQSTKNVSNPLTSPLKPSSAKDTSNSVAQSKTSNNTKNLFESSPSHAKVSPGTPPEDYVDPEIIDAAKNLKLPLDGHKYSVANWKDAMILCYRWKTNTNEDERQFYRMSKTTTSLSSSNLKSVKRFCDNVLKRKSKRRQFAIHWKDSGLKKIVDQASSSQDILFEHGDPALEKILDDYFSGRTRSTEYNQVKEKVLEDRQKEIFALWDALQSDHILSTATSHQKLYLVQLAIERPYSKKAEIKTKDEVIAHDVTIEGFGGKSYWDQSNSVAKNNGKLDAIFNASPNALNGVLPLNKSMTDRFWKCVEAVAGPVRQGKRRRSPDPFESSCDNRDAVKKNAVERLSKHTSYLMSEKKSNKAQNSNSEVDKENEMSAVVPV</sequence>
<feature type="compositionally biased region" description="Polar residues" evidence="1">
    <location>
        <begin position="8"/>
        <end position="28"/>
    </location>
</feature>
<evidence type="ECO:0000313" key="2">
    <source>
        <dbReference type="EMBL" id="VEU34074.1"/>
    </source>
</evidence>
<protein>
    <submittedName>
        <fullName evidence="2">Uncharacterized protein</fullName>
    </submittedName>
</protein>